<feature type="region of interest" description="Disordered" evidence="1">
    <location>
        <begin position="18"/>
        <end position="66"/>
    </location>
</feature>
<dbReference type="Proteomes" id="UP000283530">
    <property type="component" value="Unassembled WGS sequence"/>
</dbReference>
<sequence>MVQQMIDAKFNEYGLANSGTSLPTCDRQPPISIKKTPLRDLQNETRNISSKPHNNSPLSKGKGLPVDDVKVCGSKRPIPDCPPSPTCNSSPCNNGSNSHLVYVRRKAESEPGKTNASNMENENSPQAIKVTTVNEHEPPKLECKMQDFKFSQLPTFTNIPVASLPPFLSGEPSAPHSLGKPGNGFPSGGSWMPHTFGKTVNGLTVSEPNYSTVTTGMPFLVTPKSQKMHIQQRQERFDQLQARLKSSDNSNQDEYIRTLRSLSAADRSKHAIELEKRAIYLSLEEGKQFQRVMSLNVLGKPLPKDDASTATQSQF</sequence>
<gene>
    <name evidence="2" type="ORF">CKAN_02218700</name>
</gene>
<evidence type="ECO:0000313" key="2">
    <source>
        <dbReference type="EMBL" id="RWR92958.1"/>
    </source>
</evidence>
<organism evidence="2 3">
    <name type="scientific">Cinnamomum micranthum f. kanehirae</name>
    <dbReference type="NCBI Taxonomy" id="337451"/>
    <lineage>
        <taxon>Eukaryota</taxon>
        <taxon>Viridiplantae</taxon>
        <taxon>Streptophyta</taxon>
        <taxon>Embryophyta</taxon>
        <taxon>Tracheophyta</taxon>
        <taxon>Spermatophyta</taxon>
        <taxon>Magnoliopsida</taxon>
        <taxon>Magnoliidae</taxon>
        <taxon>Laurales</taxon>
        <taxon>Lauraceae</taxon>
        <taxon>Cinnamomum</taxon>
    </lineage>
</organism>
<name>A0A3S4PNV1_9MAGN</name>
<dbReference type="EMBL" id="QPKB01000009">
    <property type="protein sequence ID" value="RWR92958.1"/>
    <property type="molecule type" value="Genomic_DNA"/>
</dbReference>
<protein>
    <submittedName>
        <fullName evidence="2">Integral membrane protein hemolysin-III, putative isoform 1</fullName>
    </submittedName>
</protein>
<evidence type="ECO:0000313" key="3">
    <source>
        <dbReference type="Proteomes" id="UP000283530"/>
    </source>
</evidence>
<feature type="compositionally biased region" description="Polar residues" evidence="1">
    <location>
        <begin position="44"/>
        <end position="58"/>
    </location>
</feature>
<comment type="caution">
    <text evidence="2">The sequence shown here is derived from an EMBL/GenBank/DDBJ whole genome shotgun (WGS) entry which is preliminary data.</text>
</comment>
<dbReference type="PANTHER" id="PTHR34555:SF1">
    <property type="entry name" value="INTEGRAL MEMBRANE HEMOLYSIN-III-LIKE PROTEIN"/>
    <property type="match status" value="1"/>
</dbReference>
<dbReference type="OrthoDB" id="1925139at2759"/>
<dbReference type="STRING" id="337451.A0A3S4PNV1"/>
<accession>A0A3S4PNV1</accession>
<proteinExistence type="predicted"/>
<reference evidence="2 3" key="1">
    <citation type="journal article" date="2019" name="Nat. Plants">
        <title>Stout camphor tree genome fills gaps in understanding of flowering plant genome evolution.</title>
        <authorList>
            <person name="Chaw S.M."/>
            <person name="Liu Y.C."/>
            <person name="Wu Y.W."/>
            <person name="Wang H.Y."/>
            <person name="Lin C.I."/>
            <person name="Wu C.S."/>
            <person name="Ke H.M."/>
            <person name="Chang L.Y."/>
            <person name="Hsu C.Y."/>
            <person name="Yang H.T."/>
            <person name="Sudianto E."/>
            <person name="Hsu M.H."/>
            <person name="Wu K.P."/>
            <person name="Wang L.N."/>
            <person name="Leebens-Mack J.H."/>
            <person name="Tsai I.J."/>
        </authorList>
    </citation>
    <scope>NUCLEOTIDE SEQUENCE [LARGE SCALE GENOMIC DNA]</scope>
    <source>
        <strain evidence="3">cv. Chaw 1501</strain>
        <tissue evidence="2">Young leaves</tissue>
    </source>
</reference>
<keyword evidence="3" id="KW-1185">Reference proteome</keyword>
<dbReference type="PANTHER" id="PTHR34555">
    <property type="entry name" value="INTEGRAL MEMBRANE HEMOLYSIN-III-LIKE PROTEIN"/>
    <property type="match status" value="1"/>
</dbReference>
<evidence type="ECO:0000256" key="1">
    <source>
        <dbReference type="SAM" id="MobiDB-lite"/>
    </source>
</evidence>
<dbReference type="AlphaFoldDB" id="A0A3S4PNV1"/>